<dbReference type="PROSITE" id="PS50157">
    <property type="entry name" value="ZINC_FINGER_C2H2_2"/>
    <property type="match status" value="10"/>
</dbReference>
<feature type="region of interest" description="Disordered" evidence="12">
    <location>
        <begin position="173"/>
        <end position="208"/>
    </location>
</feature>
<evidence type="ECO:0000313" key="14">
    <source>
        <dbReference type="Ensembl" id="ENSGACP00000038176.1"/>
    </source>
</evidence>
<evidence type="ECO:0000256" key="7">
    <source>
        <dbReference type="ARBA" id="ARBA00023015"/>
    </source>
</evidence>
<feature type="domain" description="C2H2-type" evidence="13">
    <location>
        <begin position="379"/>
        <end position="406"/>
    </location>
</feature>
<keyword evidence="4" id="KW-0677">Repeat</keyword>
<feature type="domain" description="C2H2-type" evidence="13">
    <location>
        <begin position="614"/>
        <end position="641"/>
    </location>
</feature>
<dbReference type="GO" id="GO:0008270">
    <property type="term" value="F:zinc ion binding"/>
    <property type="evidence" value="ECO:0007669"/>
    <property type="project" value="UniProtKB-KW"/>
</dbReference>
<evidence type="ECO:0000256" key="2">
    <source>
        <dbReference type="ARBA" id="ARBA00006991"/>
    </source>
</evidence>
<accession>A0AAQ4PGX3</accession>
<feature type="domain" description="C2H2-type" evidence="13">
    <location>
        <begin position="586"/>
        <end position="613"/>
    </location>
</feature>
<dbReference type="PROSITE" id="PS00028">
    <property type="entry name" value="ZINC_FINGER_C2H2_1"/>
    <property type="match status" value="11"/>
</dbReference>
<evidence type="ECO:0000256" key="6">
    <source>
        <dbReference type="ARBA" id="ARBA00022833"/>
    </source>
</evidence>
<protein>
    <recommendedName>
        <fullName evidence="13">C2H2-type domain-containing protein</fullName>
    </recommendedName>
</protein>
<evidence type="ECO:0000256" key="8">
    <source>
        <dbReference type="ARBA" id="ARBA00023125"/>
    </source>
</evidence>
<keyword evidence="9" id="KW-0804">Transcription</keyword>
<evidence type="ECO:0000256" key="3">
    <source>
        <dbReference type="ARBA" id="ARBA00022723"/>
    </source>
</evidence>
<dbReference type="FunFam" id="3.30.160.60:FF:001498">
    <property type="entry name" value="Zinc finger protein 404"/>
    <property type="match status" value="1"/>
</dbReference>
<reference evidence="14" key="3">
    <citation type="submission" date="2025-09" db="UniProtKB">
        <authorList>
            <consortium name="Ensembl"/>
        </authorList>
    </citation>
    <scope>IDENTIFICATION</scope>
</reference>
<dbReference type="SUPFAM" id="SSF57667">
    <property type="entry name" value="beta-beta-alpha zinc fingers"/>
    <property type="match status" value="8"/>
</dbReference>
<comment type="subcellular location">
    <subcellularLocation>
        <location evidence="1">Nucleus</location>
    </subcellularLocation>
</comment>
<dbReference type="SMART" id="SM00355">
    <property type="entry name" value="ZnF_C2H2"/>
    <property type="match status" value="13"/>
</dbReference>
<dbReference type="Pfam" id="PF00096">
    <property type="entry name" value="zf-C2H2"/>
    <property type="match status" value="6"/>
</dbReference>
<feature type="domain" description="C2H2-type" evidence="13">
    <location>
        <begin position="447"/>
        <end position="474"/>
    </location>
</feature>
<feature type="domain" description="C2H2-type" evidence="13">
    <location>
        <begin position="351"/>
        <end position="378"/>
    </location>
</feature>
<dbReference type="Proteomes" id="UP000007635">
    <property type="component" value="Chromosome X"/>
</dbReference>
<keyword evidence="10" id="KW-0539">Nucleus</keyword>
<evidence type="ECO:0000256" key="11">
    <source>
        <dbReference type="PROSITE-ProRule" id="PRU00042"/>
    </source>
</evidence>
<dbReference type="GO" id="GO:0000981">
    <property type="term" value="F:DNA-binding transcription factor activity, RNA polymerase II-specific"/>
    <property type="evidence" value="ECO:0007669"/>
    <property type="project" value="TreeGrafter"/>
</dbReference>
<dbReference type="FunFam" id="3.30.160.60:FF:001370">
    <property type="entry name" value="Zinc finger protein"/>
    <property type="match status" value="1"/>
</dbReference>
<dbReference type="PANTHER" id="PTHR24394">
    <property type="entry name" value="ZINC FINGER PROTEIN"/>
    <property type="match status" value="1"/>
</dbReference>
<reference evidence="14 15" key="1">
    <citation type="journal article" date="2021" name="G3 (Bethesda)">
        <title>Improved contiguity of the threespine stickleback genome using long-read sequencing.</title>
        <authorList>
            <person name="Nath S."/>
            <person name="Shaw D.E."/>
            <person name="White M.A."/>
        </authorList>
    </citation>
    <scope>NUCLEOTIDE SEQUENCE [LARGE SCALE GENOMIC DNA]</scope>
    <source>
        <strain evidence="14 15">Lake Benthic</strain>
    </source>
</reference>
<feature type="domain" description="C2H2-type" evidence="13">
    <location>
        <begin position="530"/>
        <end position="557"/>
    </location>
</feature>
<feature type="domain" description="C2H2-type" evidence="13">
    <location>
        <begin position="407"/>
        <end position="434"/>
    </location>
</feature>
<dbReference type="InterPro" id="IPR036236">
    <property type="entry name" value="Znf_C2H2_sf"/>
</dbReference>
<proteinExistence type="inferred from homology"/>
<dbReference type="GeneTree" id="ENSGT00950000183052"/>
<evidence type="ECO:0000259" key="13">
    <source>
        <dbReference type="PROSITE" id="PS50157"/>
    </source>
</evidence>
<dbReference type="PANTHER" id="PTHR24394:SF44">
    <property type="entry name" value="ZINC FINGER PROTEIN 271-LIKE"/>
    <property type="match status" value="1"/>
</dbReference>
<dbReference type="GO" id="GO:0005634">
    <property type="term" value="C:nucleus"/>
    <property type="evidence" value="ECO:0007669"/>
    <property type="project" value="UniProtKB-SubCell"/>
</dbReference>
<feature type="region of interest" description="Disordered" evidence="12">
    <location>
        <begin position="234"/>
        <end position="261"/>
    </location>
</feature>
<dbReference type="AlphaFoldDB" id="A0AAQ4PGX3"/>
<dbReference type="FunFam" id="3.30.160.60:FF:001480">
    <property type="entry name" value="Si:cabz01071911.3"/>
    <property type="match status" value="1"/>
</dbReference>
<reference evidence="14" key="2">
    <citation type="submission" date="2025-08" db="UniProtKB">
        <authorList>
            <consortium name="Ensembl"/>
        </authorList>
    </citation>
    <scope>IDENTIFICATION</scope>
</reference>
<dbReference type="FunFam" id="3.30.160.60:FF:000690">
    <property type="entry name" value="Zinc finger protein 354C"/>
    <property type="match status" value="1"/>
</dbReference>
<feature type="compositionally biased region" description="Basic and acidic residues" evidence="12">
    <location>
        <begin position="177"/>
        <end position="187"/>
    </location>
</feature>
<evidence type="ECO:0000256" key="9">
    <source>
        <dbReference type="ARBA" id="ARBA00023163"/>
    </source>
</evidence>
<dbReference type="Pfam" id="PF13912">
    <property type="entry name" value="zf-C2H2_6"/>
    <property type="match status" value="2"/>
</dbReference>
<name>A0AAQ4PGX3_GASAC</name>
<evidence type="ECO:0000256" key="10">
    <source>
        <dbReference type="ARBA" id="ARBA00023242"/>
    </source>
</evidence>
<keyword evidence="3" id="KW-0479">Metal-binding</keyword>
<keyword evidence="6" id="KW-0862">Zinc</keyword>
<evidence type="ECO:0000256" key="4">
    <source>
        <dbReference type="ARBA" id="ARBA00022737"/>
    </source>
</evidence>
<organism evidence="14 15">
    <name type="scientific">Gasterosteus aculeatus aculeatus</name>
    <name type="common">three-spined stickleback</name>
    <dbReference type="NCBI Taxonomy" id="481459"/>
    <lineage>
        <taxon>Eukaryota</taxon>
        <taxon>Metazoa</taxon>
        <taxon>Chordata</taxon>
        <taxon>Craniata</taxon>
        <taxon>Vertebrata</taxon>
        <taxon>Euteleostomi</taxon>
        <taxon>Actinopterygii</taxon>
        <taxon>Neopterygii</taxon>
        <taxon>Teleostei</taxon>
        <taxon>Neoteleostei</taxon>
        <taxon>Acanthomorphata</taxon>
        <taxon>Eupercaria</taxon>
        <taxon>Perciformes</taxon>
        <taxon>Cottioidei</taxon>
        <taxon>Gasterosteales</taxon>
        <taxon>Gasterosteidae</taxon>
        <taxon>Gasterosteus</taxon>
    </lineage>
</organism>
<evidence type="ECO:0000313" key="15">
    <source>
        <dbReference type="Proteomes" id="UP000007635"/>
    </source>
</evidence>
<feature type="domain" description="C2H2-type" evidence="13">
    <location>
        <begin position="323"/>
        <end position="350"/>
    </location>
</feature>
<evidence type="ECO:0000256" key="1">
    <source>
        <dbReference type="ARBA" id="ARBA00004123"/>
    </source>
</evidence>
<feature type="domain" description="C2H2-type" evidence="13">
    <location>
        <begin position="558"/>
        <end position="585"/>
    </location>
</feature>
<feature type="domain" description="C2H2-type" evidence="13">
    <location>
        <begin position="502"/>
        <end position="529"/>
    </location>
</feature>
<keyword evidence="7" id="KW-0805">Transcription regulation</keyword>
<dbReference type="FunFam" id="3.30.160.60:FF:000736">
    <property type="entry name" value="Zinc finger protein 423"/>
    <property type="match status" value="1"/>
</dbReference>
<evidence type="ECO:0000256" key="5">
    <source>
        <dbReference type="ARBA" id="ARBA00022771"/>
    </source>
</evidence>
<dbReference type="Ensembl" id="ENSGACT00000052187.1">
    <property type="protein sequence ID" value="ENSGACP00000038176.1"/>
    <property type="gene ID" value="ENSGACG00000035068.1"/>
</dbReference>
<dbReference type="FunFam" id="3.30.160.60:FF:000446">
    <property type="entry name" value="Zinc finger protein"/>
    <property type="match status" value="1"/>
</dbReference>
<comment type="similarity">
    <text evidence="2">Belongs to the krueppel C2H2-type zinc-finger protein family.</text>
</comment>
<keyword evidence="5 11" id="KW-0863">Zinc-finger</keyword>
<keyword evidence="8" id="KW-0238">DNA-binding</keyword>
<evidence type="ECO:0000256" key="12">
    <source>
        <dbReference type="SAM" id="MobiDB-lite"/>
    </source>
</evidence>
<feature type="compositionally biased region" description="Basic residues" evidence="12">
    <location>
        <begin position="238"/>
        <end position="261"/>
    </location>
</feature>
<sequence length="666" mass="74635">MRSTNASLRMHPSDLETPRNKWTVVRPPVRQSSLFASLSSQRTVVDAELRACVRGPAGSLCPQKRSKMCAVRLLRVSVRERLGAAAEDVLLRVEKGEEAAEVAALRALLTERLAAAAEEIVGLFEETVAGYEERAERSEREICRQRRLLDAVLKPQVKLHRAGHISCVSLELPQNHADPRPSPDHTDPTWPEGEPVSSDGSCLSEPGSPCPPSHPSACSSAVYSDCVLDQNQAEQRQSRRPLWKKKRGRAPLASRNKRKRSTPAQSFSCHVCGRSLQGKGFLLKHVLQVCAEDSDCCCGFCGVRLDSAANLIAHLQTHQLKSKTCSFCGKTFQSILARELHMRLHTGEKPYSCEICGKKFSQKGNLSSHMRIHATEKPFKCKECSRAFYHMTSLERHMQDHNGEEVHTCSICCQEFPRRQNLRRHMATHQKDAVDKTKRRRTLVRSYQCKACGDAFDKRTLLLKHVETHLQDPDCSCGLCGHQYESAVSLAAHLHSHREIGNTCHVCGKSFGAQAALLMHMRIHTGEKPYSCSSCGKTFNQSGNLKTHLKTHTGEKAFSCSLCGKGFTQKQTLDTHVRFHNKERRFLCQVCGKGFMQEVDLKRHMLIHTGEKPYSCRICSKSFQAKRSLNGHLKVHAAESRESGPELDRTLDQQRTDGLYSGFIQL</sequence>
<dbReference type="InterPro" id="IPR013087">
    <property type="entry name" value="Znf_C2H2_type"/>
</dbReference>
<dbReference type="GO" id="GO:0003690">
    <property type="term" value="F:double-stranded DNA binding"/>
    <property type="evidence" value="ECO:0007669"/>
    <property type="project" value="UniProtKB-ARBA"/>
</dbReference>
<keyword evidence="15" id="KW-1185">Reference proteome</keyword>
<dbReference type="FunFam" id="3.30.160.60:FF:001325">
    <property type="entry name" value="zinc finger protein 200"/>
    <property type="match status" value="1"/>
</dbReference>
<dbReference type="Gene3D" id="3.30.160.60">
    <property type="entry name" value="Classic Zinc Finger"/>
    <property type="match status" value="11"/>
</dbReference>